<dbReference type="PANTHER" id="PTHR46082:SF11">
    <property type="entry name" value="AAA+ ATPASE DOMAIN-CONTAINING PROTEIN-RELATED"/>
    <property type="match status" value="1"/>
</dbReference>
<dbReference type="Gene3D" id="3.40.50.1580">
    <property type="entry name" value="Nucleoside phosphorylase domain"/>
    <property type="match status" value="2"/>
</dbReference>
<accession>A0AAV9WFR4</accession>
<keyword evidence="2 3" id="KW-0539">Nucleus</keyword>
<dbReference type="SUPFAM" id="SSF53167">
    <property type="entry name" value="Purine and uridine phosphorylases"/>
    <property type="match status" value="2"/>
</dbReference>
<evidence type="ECO:0000256" key="4">
    <source>
        <dbReference type="SAM" id="MobiDB-lite"/>
    </source>
</evidence>
<dbReference type="GO" id="GO:0009116">
    <property type="term" value="P:nucleoside metabolic process"/>
    <property type="evidence" value="ECO:0007669"/>
    <property type="project" value="InterPro"/>
</dbReference>
<reference evidence="5 6" key="1">
    <citation type="submission" date="2023-08" db="EMBL/GenBank/DDBJ databases">
        <authorList>
            <person name="Palmer J.M."/>
        </authorList>
    </citation>
    <scope>NUCLEOTIDE SEQUENCE [LARGE SCALE GENOMIC DNA]</scope>
    <source>
        <strain evidence="5 6">TWF481</strain>
    </source>
</reference>
<evidence type="ECO:0008006" key="7">
    <source>
        <dbReference type="Google" id="ProtNLM"/>
    </source>
</evidence>
<dbReference type="Gene3D" id="1.20.1160.11">
    <property type="entry name" value="Paired amphipathic helix"/>
    <property type="match status" value="1"/>
</dbReference>
<evidence type="ECO:0000256" key="2">
    <source>
        <dbReference type="ARBA" id="ARBA00023242"/>
    </source>
</evidence>
<dbReference type="GO" id="GO:0003824">
    <property type="term" value="F:catalytic activity"/>
    <property type="evidence" value="ECO:0007669"/>
    <property type="project" value="InterPro"/>
</dbReference>
<evidence type="ECO:0000313" key="6">
    <source>
        <dbReference type="Proteomes" id="UP001370758"/>
    </source>
</evidence>
<dbReference type="EMBL" id="JAVHJL010000003">
    <property type="protein sequence ID" value="KAK6507678.1"/>
    <property type="molecule type" value="Genomic_DNA"/>
</dbReference>
<gene>
    <name evidence="5" type="ORF">TWF481_006101</name>
</gene>
<dbReference type="Proteomes" id="UP001370758">
    <property type="component" value="Unassembled WGS sequence"/>
</dbReference>
<dbReference type="Pfam" id="PF02671">
    <property type="entry name" value="PAH"/>
    <property type="match status" value="1"/>
</dbReference>
<dbReference type="SUPFAM" id="SSF47762">
    <property type="entry name" value="PAH2 domain"/>
    <property type="match status" value="2"/>
</dbReference>
<dbReference type="InterPro" id="IPR035994">
    <property type="entry name" value="Nucleoside_phosphorylase_sf"/>
</dbReference>
<dbReference type="InterPro" id="IPR036600">
    <property type="entry name" value="PAH_sf"/>
</dbReference>
<dbReference type="GO" id="GO:0005634">
    <property type="term" value="C:nucleus"/>
    <property type="evidence" value="ECO:0007669"/>
    <property type="project" value="UniProtKB-SubCell"/>
</dbReference>
<name>A0AAV9WFR4_9PEZI</name>
<dbReference type="GO" id="GO:0006355">
    <property type="term" value="P:regulation of DNA-templated transcription"/>
    <property type="evidence" value="ECO:0007669"/>
    <property type="project" value="InterPro"/>
</dbReference>
<comment type="caution">
    <text evidence="5">The sequence shown here is derived from an EMBL/GenBank/DDBJ whole genome shotgun (WGS) entry which is preliminary data.</text>
</comment>
<feature type="region of interest" description="Disordered" evidence="4">
    <location>
        <begin position="1925"/>
        <end position="1962"/>
    </location>
</feature>
<dbReference type="PROSITE" id="PS51477">
    <property type="entry name" value="PAH"/>
    <property type="match status" value="1"/>
</dbReference>
<protein>
    <recommendedName>
        <fullName evidence="7">Nucleoside phosphorylase domain-containing protein</fullName>
    </recommendedName>
</protein>
<dbReference type="InterPro" id="IPR003822">
    <property type="entry name" value="PAH"/>
</dbReference>
<evidence type="ECO:0000256" key="1">
    <source>
        <dbReference type="ARBA" id="ARBA00004123"/>
    </source>
</evidence>
<sequence length="1962" mass="220971">MATGLHRNEYTVAWICSTSIELGAALMVLDEVHVDPTGVPLFNSIECKFGSIGTHNVVVFLHSTVEHQERDTLDPTDFKLEQAFRGLEIFLMVGVGSGAPSLFNDIRLGDIIVQQPANYEWPYNYPDIGIILKTITTIRELGDRVGQEIWDIAQRIEGVDTRFRCPGRETDKLFLSEYKHVGVSGGKPSSNPCERCENYKTIPRPSRKNEHPHIHYGKIFLMDPTQPIKDGVRRDMATAHSGALGFDIARKSPWQYFQRQITIRGVCDYADSHQNKLWQPYAALVAAIYAKTFLLMTPDFLKPIDVLLPPFPGTFVSKDTLLPLQSAIRPSQRSSHQEESPKAEGSPLNVPQTSVIAEDRELGIAPPDVQARYLKRVEMRFHDNPYTHHQFLETVEDIRNGKYEVEYLLALTWLSGLVRILLDTAMDILLGLLRDDIDLIPGLAALLPPGYEINVRRNADNLENPDYIITDPKGVKETKRARPNLYNSKMEGRGQHEQPSVAILAGRRNQANASAEDQNTTQPLNVRDALKYLDKVKEYSRSQPQIYNDFVEILREFKQDQDKDTTGVYHKVLKLFNGDPDLMEGFEQFFPEESRQICNASRILYMEQDFSSRRLFQMRPSDNTDAFDKSTVSKLNIFDVINRVDHRTGELERTVYFDQEPPIENPEATDSGYASMRYRDNEMSITAGDSLDSDDTKTVYSDTSSVASTTKQNYISELADALFHEVCAGYSDIKSLERCIEALPELLKAFSLKLGYNAPSQMHRDVMFFIHRNRGEVAEYLKERYSRHDPDLLPDPQPLDASGMPLSEKMEFWHERFVSYPDHQVDEQSEYPPINHQDIAVENTEESPQDEAFESGKKYDTLDSPLLAYRDLIFKNPAFEWLVATLRRDFRLVATEPYCMDIIGKKIMESLPSSHRISKTRSAEAFSVTFRVNWAPLAFLAEQDYQFEAEPGEAIEKVITLTGSTNDAQALSYVEYLGQTWPTTGRELCQSIKIVVRGVPGTIHKSTLPDGTELEVSLHGAELLVEALGTGHSVAEVGQQLAWLNASLQSSSEKEGVVTCLPSIRDIRFGGYGPTRDLRSTESATPRVTCQLGFTIQPMEKSKALHNGQCWHNMFRNPVIVGGYPIPQRTDLESGHGLEIPLSMMASLAQTKHIQVFDEKVFIKSFSTLLVPTKKSDDALIWHLLYNQNGERISYNCGMAIAHTETVTASELETTRHIIGWCSDARYYAGAADACYESLKESGLPKPRGDDCILENTYLQGRRVIKGGAPFIIGNKDTPFHISRDNPIRRLQWIDKKFFVFWDEEDKRGWLVNGTSALLHLLRKSLDSDSSSSDKFNFEFCFRKDLMQEAPITHTPLSAIRVLRNTSNLKREIYPKETGYFCVEDRVDEFFEVLEKIIDHQIGVGGQEYWNMKDQEFLEGWDFNDLATAEDPIYPRLSRFQKHSGGWVDFIRSIHAVTLFGRGFGEIIRPESKSCSRWATLPAKKYYLAASIDDLRDIMRKYGDQYSSPMRLTGDIIWHKPRAIFGDCRCSSKRACGNGKHSDFIQVPLPAHVYQTLPSQQPFLLGNGGAVIFGRSKKFKWPDKGSGGVGELGDDGNVSSSGEPDAQSRDSGIGSSLISNDLISFPCDAYKVGVVCALPKELFAVRALFDGKHGDGFLKYLRGDSNNYALGHIYLHNVVAACLPSGEYGITAAANVYTHMKRSFPRLKICLLVGIGGGVPSKNIRLGDVVVSHPSQNYSGAIQYDLGKNLAESFEMIGCLQRPPQFIMTAISNLRSDPDAPTWPLEPYLKAIMNKSKAYKHPGSKKDPLSTTGCRHGRNDYICLRCPTLFEDEKQPNIHYGLIASGNQVMKNAEMRDELGDKHNVLCFEMEAAGLMNVGDCLVIRGICDYSDPEKNDVWQEYAAATAAAYAKLLLSKTTIPEDFKLPQVEDRQGKRKSCPPSSSSDPSKRLRRKGFFSQILN</sequence>
<comment type="subcellular location">
    <subcellularLocation>
        <location evidence="1 3">Nucleus</location>
    </subcellularLocation>
</comment>
<feature type="region of interest" description="Disordered" evidence="4">
    <location>
        <begin position="1584"/>
        <end position="1611"/>
    </location>
</feature>
<evidence type="ECO:0000256" key="3">
    <source>
        <dbReference type="PROSITE-ProRule" id="PRU00810"/>
    </source>
</evidence>
<keyword evidence="6" id="KW-1185">Reference proteome</keyword>
<dbReference type="InterPro" id="IPR053137">
    <property type="entry name" value="NLR-like"/>
</dbReference>
<organism evidence="5 6">
    <name type="scientific">Arthrobotrys musiformis</name>
    <dbReference type="NCBI Taxonomy" id="47236"/>
    <lineage>
        <taxon>Eukaryota</taxon>
        <taxon>Fungi</taxon>
        <taxon>Dikarya</taxon>
        <taxon>Ascomycota</taxon>
        <taxon>Pezizomycotina</taxon>
        <taxon>Orbiliomycetes</taxon>
        <taxon>Orbiliales</taxon>
        <taxon>Orbiliaceae</taxon>
        <taxon>Arthrobotrys</taxon>
    </lineage>
</organism>
<proteinExistence type="predicted"/>
<dbReference type="PANTHER" id="PTHR46082">
    <property type="entry name" value="ATP/GTP-BINDING PROTEIN-RELATED"/>
    <property type="match status" value="1"/>
</dbReference>
<evidence type="ECO:0000313" key="5">
    <source>
        <dbReference type="EMBL" id="KAK6507678.1"/>
    </source>
</evidence>
<feature type="region of interest" description="Disordered" evidence="4">
    <location>
        <begin position="328"/>
        <end position="349"/>
    </location>
</feature>